<dbReference type="PROSITE" id="PS50405">
    <property type="entry name" value="GST_CTER"/>
    <property type="match status" value="1"/>
</dbReference>
<proteinExistence type="predicted"/>
<evidence type="ECO:0008006" key="4">
    <source>
        <dbReference type="Google" id="ProtNLM"/>
    </source>
</evidence>
<dbReference type="GO" id="GO:0004364">
    <property type="term" value="F:glutathione transferase activity"/>
    <property type="evidence" value="ECO:0007669"/>
    <property type="project" value="TreeGrafter"/>
</dbReference>
<dbReference type="PROSITE" id="PS50404">
    <property type="entry name" value="GST_NTER"/>
    <property type="match status" value="1"/>
</dbReference>
<dbReference type="InterPro" id="IPR004045">
    <property type="entry name" value="Glutathione_S-Trfase_N"/>
</dbReference>
<dbReference type="Gene3D" id="3.40.30.10">
    <property type="entry name" value="Glutaredoxin"/>
    <property type="match status" value="1"/>
</dbReference>
<dbReference type="EMBL" id="HBFR01003468">
    <property type="protein sequence ID" value="CAD8875223.1"/>
    <property type="molecule type" value="Transcribed_RNA"/>
</dbReference>
<name>A0A7S1B4X7_9STRA</name>
<protein>
    <recommendedName>
        <fullName evidence="4">Glutathione transferase</fullName>
    </recommendedName>
</protein>
<dbReference type="SUPFAM" id="SSF47616">
    <property type="entry name" value="GST C-terminal domain-like"/>
    <property type="match status" value="1"/>
</dbReference>
<dbReference type="InterPro" id="IPR036249">
    <property type="entry name" value="Thioredoxin-like_sf"/>
</dbReference>
<organism evidence="3">
    <name type="scientific">Corethron hystrix</name>
    <dbReference type="NCBI Taxonomy" id="216773"/>
    <lineage>
        <taxon>Eukaryota</taxon>
        <taxon>Sar</taxon>
        <taxon>Stramenopiles</taxon>
        <taxon>Ochrophyta</taxon>
        <taxon>Bacillariophyta</taxon>
        <taxon>Coscinodiscophyceae</taxon>
        <taxon>Corethrophycidae</taxon>
        <taxon>Corethrales</taxon>
        <taxon>Corethraceae</taxon>
        <taxon>Corethron</taxon>
    </lineage>
</organism>
<dbReference type="PANTHER" id="PTHR11571">
    <property type="entry name" value="GLUTATHIONE S-TRANSFERASE"/>
    <property type="match status" value="1"/>
</dbReference>
<dbReference type="SUPFAM" id="SSF52833">
    <property type="entry name" value="Thioredoxin-like"/>
    <property type="match status" value="1"/>
</dbReference>
<reference evidence="3" key="1">
    <citation type="submission" date="2021-01" db="EMBL/GenBank/DDBJ databases">
        <authorList>
            <person name="Corre E."/>
            <person name="Pelletier E."/>
            <person name="Niang G."/>
            <person name="Scheremetjew M."/>
            <person name="Finn R."/>
            <person name="Kale V."/>
            <person name="Holt S."/>
            <person name="Cochrane G."/>
            <person name="Meng A."/>
            <person name="Brown T."/>
            <person name="Cohen L."/>
        </authorList>
    </citation>
    <scope>NUCLEOTIDE SEQUENCE</scope>
    <source>
        <strain evidence="3">308</strain>
    </source>
</reference>
<feature type="domain" description="GST N-terminal" evidence="1">
    <location>
        <begin position="4"/>
        <end position="89"/>
    </location>
</feature>
<accession>A0A7S1B4X7</accession>
<evidence type="ECO:0000259" key="2">
    <source>
        <dbReference type="PROSITE" id="PS50405"/>
    </source>
</evidence>
<dbReference type="GO" id="GO:0006749">
    <property type="term" value="P:glutathione metabolic process"/>
    <property type="evidence" value="ECO:0007669"/>
    <property type="project" value="TreeGrafter"/>
</dbReference>
<dbReference type="Gene3D" id="1.20.1050.10">
    <property type="match status" value="1"/>
</dbReference>
<dbReference type="InterPro" id="IPR050213">
    <property type="entry name" value="GST_superfamily"/>
</dbReference>
<dbReference type="InterPro" id="IPR036282">
    <property type="entry name" value="Glutathione-S-Trfase_C_sf"/>
</dbReference>
<dbReference type="AlphaFoldDB" id="A0A7S1B4X7"/>
<feature type="domain" description="GST C-terminal" evidence="2">
    <location>
        <begin position="92"/>
        <end position="222"/>
    </location>
</feature>
<gene>
    <name evidence="3" type="ORF">CHYS00102_LOCUS2398</name>
</gene>
<sequence length="224" mass="24391">MSSSVPHFVYIPLAGRGELTRLIAAAGGVEMTESADMANLTKPEIQETGESKKNYMSPSGMPLLSHGDLKISQSGAIEAYIASISPRYKDLTPQQRAVDMMFIGIKEELLVNCAKAVFTTQKTDKDKAKQEVITLLDMWFAIFEEKVPNDGFVQGLLFPTAADLAVLNVTTAFMPFGAATKLAGEYDFGKWKKVKALCDRTAAESAVADYLKNSTYTEANPFGL</sequence>
<evidence type="ECO:0000259" key="1">
    <source>
        <dbReference type="PROSITE" id="PS50404"/>
    </source>
</evidence>
<evidence type="ECO:0000313" key="3">
    <source>
        <dbReference type="EMBL" id="CAD8875223.1"/>
    </source>
</evidence>
<dbReference type="InterPro" id="IPR010987">
    <property type="entry name" value="Glutathione-S-Trfase_C-like"/>
</dbReference>